<evidence type="ECO:0000259" key="3">
    <source>
        <dbReference type="Pfam" id="PF12850"/>
    </source>
</evidence>
<proteinExistence type="inferred from homology"/>
<evidence type="ECO:0000256" key="2">
    <source>
        <dbReference type="RuleBase" id="RU362039"/>
    </source>
</evidence>
<dbReference type="Gene3D" id="3.60.21.10">
    <property type="match status" value="1"/>
</dbReference>
<dbReference type="AlphaFoldDB" id="A0AAW4VVX6"/>
<name>A0AAW4VVX6_9FIRM</name>
<keyword evidence="5" id="KW-1185">Reference proteome</keyword>
<dbReference type="RefSeq" id="WP_116705579.1">
    <property type="nucleotide sequence ID" value="NZ_DBEZNG010000130.1"/>
</dbReference>
<dbReference type="EC" id="3.1.4.-" evidence="2"/>
<dbReference type="Pfam" id="PF12850">
    <property type="entry name" value="Metallophos_2"/>
    <property type="match status" value="1"/>
</dbReference>
<dbReference type="NCBIfam" id="TIGR00040">
    <property type="entry name" value="yfcE"/>
    <property type="match status" value="1"/>
</dbReference>
<dbReference type="InterPro" id="IPR024654">
    <property type="entry name" value="Calcineurin-like_PHP_lpxH"/>
</dbReference>
<dbReference type="GO" id="GO:0016787">
    <property type="term" value="F:hydrolase activity"/>
    <property type="evidence" value="ECO:0007669"/>
    <property type="project" value="UniProtKB-UniRule"/>
</dbReference>
<comment type="similarity">
    <text evidence="1 2">Belongs to the metallophosphoesterase superfamily. YfcE family.</text>
</comment>
<protein>
    <recommendedName>
        <fullName evidence="2">Phosphoesterase</fullName>
        <ecNumber evidence="2">3.1.4.-</ecNumber>
    </recommendedName>
</protein>
<dbReference type="GO" id="GO:0046872">
    <property type="term" value="F:metal ion binding"/>
    <property type="evidence" value="ECO:0007669"/>
    <property type="project" value="UniProtKB-KW"/>
</dbReference>
<evidence type="ECO:0000313" key="5">
    <source>
        <dbReference type="Proteomes" id="UP001298753"/>
    </source>
</evidence>
<sequence length="168" mass="18639">MKVLIFADSHGYNMAMAFAVDREEPDAVIHLGDHAEDAREIERVFPAMPICRVRGNNDFDPEVPLNAVVTPGGVRIYITHGHRERVGMLSSGIVSQRAYEEHCALAFFGHTHRMMLERENGVWVCNPGSISLPRGGPASYARLTIENGRATLLELVDEDGSLLRKESL</sequence>
<organism evidence="4 5">
    <name type="scientific">Agathobaculum butyriciproducens</name>
    <dbReference type="NCBI Taxonomy" id="1628085"/>
    <lineage>
        <taxon>Bacteria</taxon>
        <taxon>Bacillati</taxon>
        <taxon>Bacillota</taxon>
        <taxon>Clostridia</taxon>
        <taxon>Eubacteriales</taxon>
        <taxon>Butyricicoccaceae</taxon>
        <taxon>Agathobaculum</taxon>
    </lineage>
</organism>
<dbReference type="SUPFAM" id="SSF56300">
    <property type="entry name" value="Metallo-dependent phosphatases"/>
    <property type="match status" value="1"/>
</dbReference>
<feature type="domain" description="Calcineurin-like phosphoesterase" evidence="3">
    <location>
        <begin position="1"/>
        <end position="147"/>
    </location>
</feature>
<reference evidence="4 5" key="1">
    <citation type="submission" date="2021-10" db="EMBL/GenBank/DDBJ databases">
        <title>Anaerobic single-cell dispensing facilitates the cultivation of human gut bacteria.</title>
        <authorList>
            <person name="Afrizal A."/>
        </authorList>
    </citation>
    <scope>NUCLEOTIDE SEQUENCE [LARGE SCALE GENOMIC DNA]</scope>
    <source>
        <strain evidence="4 5">CLA-AA-H270</strain>
    </source>
</reference>
<dbReference type="InterPro" id="IPR000979">
    <property type="entry name" value="Phosphodiesterase_MJ0936/Vps29"/>
</dbReference>
<comment type="cofactor">
    <cofactor evidence="2">
        <name>a divalent metal cation</name>
        <dbReference type="ChEBI" id="CHEBI:60240"/>
    </cofactor>
</comment>
<dbReference type="InterPro" id="IPR029052">
    <property type="entry name" value="Metallo-depent_PP-like"/>
</dbReference>
<gene>
    <name evidence="4" type="ORF">LKD22_07685</name>
</gene>
<comment type="caution">
    <text evidence="4">The sequence shown here is derived from an EMBL/GenBank/DDBJ whole genome shotgun (WGS) entry which is preliminary data.</text>
</comment>
<evidence type="ECO:0000313" key="4">
    <source>
        <dbReference type="EMBL" id="MCC2177005.1"/>
    </source>
</evidence>
<accession>A0AAW4VVX6</accession>
<keyword evidence="2" id="KW-0479">Metal-binding</keyword>
<evidence type="ECO:0000256" key="1">
    <source>
        <dbReference type="ARBA" id="ARBA00008950"/>
    </source>
</evidence>
<dbReference type="EMBL" id="JAJEPX010000019">
    <property type="protein sequence ID" value="MCC2177005.1"/>
    <property type="molecule type" value="Genomic_DNA"/>
</dbReference>
<dbReference type="Proteomes" id="UP001298753">
    <property type="component" value="Unassembled WGS sequence"/>
</dbReference>
<dbReference type="PANTHER" id="PTHR11124">
    <property type="entry name" value="VACUOLAR SORTING PROTEIN VPS29"/>
    <property type="match status" value="1"/>
</dbReference>
<dbReference type="GeneID" id="98659762"/>